<organism evidence="2 3">
    <name type="scientific">Plasmopara halstedii</name>
    <name type="common">Downy mildew of sunflower</name>
    <dbReference type="NCBI Taxonomy" id="4781"/>
    <lineage>
        <taxon>Eukaryota</taxon>
        <taxon>Sar</taxon>
        <taxon>Stramenopiles</taxon>
        <taxon>Oomycota</taxon>
        <taxon>Peronosporomycetes</taxon>
        <taxon>Peronosporales</taxon>
        <taxon>Peronosporaceae</taxon>
        <taxon>Plasmopara</taxon>
    </lineage>
</organism>
<reference evidence="3" key="1">
    <citation type="submission" date="2014-09" db="EMBL/GenBank/DDBJ databases">
        <authorList>
            <person name="Sharma Rahul"/>
            <person name="Thines Marco"/>
        </authorList>
    </citation>
    <scope>NUCLEOTIDE SEQUENCE [LARGE SCALE GENOMIC DNA]</scope>
</reference>
<dbReference type="RefSeq" id="XP_024580127.1">
    <property type="nucleotide sequence ID" value="XM_024729784.1"/>
</dbReference>
<evidence type="ECO:0000256" key="1">
    <source>
        <dbReference type="SAM" id="MobiDB-lite"/>
    </source>
</evidence>
<feature type="region of interest" description="Disordered" evidence="1">
    <location>
        <begin position="27"/>
        <end position="50"/>
    </location>
</feature>
<dbReference type="EMBL" id="CCYD01000810">
    <property type="protein sequence ID" value="CEG43758.1"/>
    <property type="molecule type" value="Genomic_DNA"/>
</dbReference>
<evidence type="ECO:0000313" key="3">
    <source>
        <dbReference type="Proteomes" id="UP000054928"/>
    </source>
</evidence>
<proteinExistence type="predicted"/>
<name>A0A0P1AQT6_PLAHL</name>
<evidence type="ECO:0000313" key="2">
    <source>
        <dbReference type="EMBL" id="CEG43758.1"/>
    </source>
</evidence>
<accession>A0A0P1AQT6</accession>
<dbReference type="GeneID" id="36409105"/>
<dbReference type="Proteomes" id="UP000054928">
    <property type="component" value="Unassembled WGS sequence"/>
</dbReference>
<sequence>MICHVIGIRHWPDRKVRGLKHSLQELEQRQHQAQDSLGLPLSEKQPRLLR</sequence>
<dbReference type="OrthoDB" id="6270329at2759"/>
<dbReference type="AlphaFoldDB" id="A0A0P1AQT6"/>
<keyword evidence="3" id="KW-1185">Reference proteome</keyword>
<protein>
    <submittedName>
        <fullName evidence="2">Uncharacterized protein</fullName>
    </submittedName>
</protein>